<keyword evidence="6" id="KW-1185">Reference proteome</keyword>
<dbReference type="Gene3D" id="3.40.395.10">
    <property type="entry name" value="Adenoviral Proteinase, Chain A"/>
    <property type="match status" value="1"/>
</dbReference>
<accession>A0AAV0EFV9</accession>
<dbReference type="Proteomes" id="UP001152523">
    <property type="component" value="Unassembled WGS sequence"/>
</dbReference>
<evidence type="ECO:0000256" key="2">
    <source>
        <dbReference type="ARBA" id="ARBA00022670"/>
    </source>
</evidence>
<sequence>MNIEVGVPADYKTVADVEAKNEADNNPCNDDVKAYRRKKLKKLGEECVNYRSPFLKNNRRLCKDLNREEKIVLDYAFSKEVLNDCVYHDDGGVFITHEELQTLEDQNVDNSIIDAWARILNDREKSSNTTKRAFIASTIVYAQFNYTSGDPIENMVERLEKEMNEAGADVKHLDMIMFPIHKHAHYYIYCFYPKNNIVDVIDNRMLPDGVPFENKYAETFNNMVAGFKVFCEKLKLSDSLPPTWVPRILIMPWRSNDNNTDCGVFAIRHLETYRGQGHRWDSGFAPASTKQGMKSQKETLQKLRLMYAAQLLLSKFNTQRDIVLKKAKEYITL</sequence>
<reference evidence="5" key="1">
    <citation type="submission" date="2022-07" db="EMBL/GenBank/DDBJ databases">
        <authorList>
            <person name="Macas J."/>
            <person name="Novak P."/>
            <person name="Neumann P."/>
        </authorList>
    </citation>
    <scope>NUCLEOTIDE SEQUENCE</scope>
</reference>
<dbReference type="AlphaFoldDB" id="A0AAV0EFV9"/>
<organism evidence="5 6">
    <name type="scientific">Cuscuta epithymum</name>
    <dbReference type="NCBI Taxonomy" id="186058"/>
    <lineage>
        <taxon>Eukaryota</taxon>
        <taxon>Viridiplantae</taxon>
        <taxon>Streptophyta</taxon>
        <taxon>Embryophyta</taxon>
        <taxon>Tracheophyta</taxon>
        <taxon>Spermatophyta</taxon>
        <taxon>Magnoliopsida</taxon>
        <taxon>eudicotyledons</taxon>
        <taxon>Gunneridae</taxon>
        <taxon>Pentapetalae</taxon>
        <taxon>asterids</taxon>
        <taxon>lamiids</taxon>
        <taxon>Solanales</taxon>
        <taxon>Convolvulaceae</taxon>
        <taxon>Cuscuteae</taxon>
        <taxon>Cuscuta</taxon>
        <taxon>Cuscuta subgen. Cuscuta</taxon>
    </lineage>
</organism>
<comment type="similarity">
    <text evidence="1">Belongs to the peptidase C48 family.</text>
</comment>
<evidence type="ECO:0000313" key="6">
    <source>
        <dbReference type="Proteomes" id="UP001152523"/>
    </source>
</evidence>
<evidence type="ECO:0000256" key="1">
    <source>
        <dbReference type="ARBA" id="ARBA00005234"/>
    </source>
</evidence>
<proteinExistence type="inferred from homology"/>
<dbReference type="InterPro" id="IPR003653">
    <property type="entry name" value="Peptidase_C48_C"/>
</dbReference>
<name>A0AAV0EFV9_9ASTE</name>
<dbReference type="Pfam" id="PF02902">
    <property type="entry name" value="Peptidase_C48"/>
    <property type="match status" value="1"/>
</dbReference>
<dbReference type="InterPro" id="IPR038765">
    <property type="entry name" value="Papain-like_cys_pep_sf"/>
</dbReference>
<evidence type="ECO:0000313" key="5">
    <source>
        <dbReference type="EMBL" id="CAH9122131.1"/>
    </source>
</evidence>
<keyword evidence="3" id="KW-0378">Hydrolase</keyword>
<gene>
    <name evidence="5" type="ORF">CEPIT_LOCUS24242</name>
</gene>
<comment type="caution">
    <text evidence="5">The sequence shown here is derived from an EMBL/GenBank/DDBJ whole genome shotgun (WGS) entry which is preliminary data.</text>
</comment>
<keyword evidence="2" id="KW-0645">Protease</keyword>
<evidence type="ECO:0000259" key="4">
    <source>
        <dbReference type="PROSITE" id="PS50600"/>
    </source>
</evidence>
<dbReference type="GO" id="GO:0008234">
    <property type="term" value="F:cysteine-type peptidase activity"/>
    <property type="evidence" value="ECO:0007669"/>
    <property type="project" value="InterPro"/>
</dbReference>
<dbReference type="PROSITE" id="PS50600">
    <property type="entry name" value="ULP_PROTEASE"/>
    <property type="match status" value="1"/>
</dbReference>
<dbReference type="GO" id="GO:0006508">
    <property type="term" value="P:proteolysis"/>
    <property type="evidence" value="ECO:0007669"/>
    <property type="project" value="UniProtKB-KW"/>
</dbReference>
<protein>
    <recommendedName>
        <fullName evidence="4">Ubiquitin-like protease family profile domain-containing protein</fullName>
    </recommendedName>
</protein>
<dbReference type="EMBL" id="CAMAPF010000923">
    <property type="protein sequence ID" value="CAH9122131.1"/>
    <property type="molecule type" value="Genomic_DNA"/>
</dbReference>
<dbReference type="SUPFAM" id="SSF54001">
    <property type="entry name" value="Cysteine proteinases"/>
    <property type="match status" value="1"/>
</dbReference>
<feature type="domain" description="Ubiquitin-like protease family profile" evidence="4">
    <location>
        <begin position="93"/>
        <end position="273"/>
    </location>
</feature>
<evidence type="ECO:0000256" key="3">
    <source>
        <dbReference type="ARBA" id="ARBA00022801"/>
    </source>
</evidence>